<feature type="non-terminal residue" evidence="2">
    <location>
        <position position="1"/>
    </location>
</feature>
<reference evidence="2" key="1">
    <citation type="submission" date="2020-02" db="EMBL/GenBank/DDBJ databases">
        <authorList>
            <person name="Meier V. D."/>
        </authorList>
    </citation>
    <scope>NUCLEOTIDE SEQUENCE</scope>
    <source>
        <strain evidence="2">AVDCRST_MAG67</strain>
    </source>
</reference>
<proteinExistence type="predicted"/>
<feature type="compositionally biased region" description="Basic residues" evidence="1">
    <location>
        <begin position="10"/>
        <end position="36"/>
    </location>
</feature>
<organism evidence="2">
    <name type="scientific">uncultured Solirubrobacteraceae bacterium</name>
    <dbReference type="NCBI Taxonomy" id="1162706"/>
    <lineage>
        <taxon>Bacteria</taxon>
        <taxon>Bacillati</taxon>
        <taxon>Actinomycetota</taxon>
        <taxon>Thermoleophilia</taxon>
        <taxon>Solirubrobacterales</taxon>
        <taxon>Solirubrobacteraceae</taxon>
        <taxon>environmental samples</taxon>
    </lineage>
</organism>
<dbReference type="AlphaFoldDB" id="A0A6J4SSF9"/>
<evidence type="ECO:0000313" key="2">
    <source>
        <dbReference type="EMBL" id="CAA9504030.1"/>
    </source>
</evidence>
<evidence type="ECO:0000256" key="1">
    <source>
        <dbReference type="SAM" id="MobiDB-lite"/>
    </source>
</evidence>
<dbReference type="EMBL" id="CADCVQ010000087">
    <property type="protein sequence ID" value="CAA9504030.1"/>
    <property type="molecule type" value="Genomic_DNA"/>
</dbReference>
<sequence length="36" mass="4098">GARPAPTLGRRPHEHSHDRNHRSGHRGYRPGRPAHL</sequence>
<feature type="non-terminal residue" evidence="2">
    <location>
        <position position="36"/>
    </location>
</feature>
<gene>
    <name evidence="2" type="ORF">AVDCRST_MAG67-2358</name>
</gene>
<accession>A0A6J4SSF9</accession>
<protein>
    <submittedName>
        <fullName evidence="2">Uncharacterized protein</fullName>
    </submittedName>
</protein>
<name>A0A6J4SSF9_9ACTN</name>
<feature type="region of interest" description="Disordered" evidence="1">
    <location>
        <begin position="1"/>
        <end position="36"/>
    </location>
</feature>